<dbReference type="OrthoDB" id="8373799at2"/>
<proteinExistence type="predicted"/>
<sequence>MQITLIPQRRDEVLTLSRSGDVLTINGTDFDFTGLTEAETMPRSGLGCDWLAADVTRTGGVLQLSLILPHGANAQEQSLFPAPITVVADGPITVPPHDRGPDEAG</sequence>
<reference evidence="1 2" key="1">
    <citation type="submission" date="2015-09" db="EMBL/GenBank/DDBJ databases">
        <authorList>
            <consortium name="Swine Surveillance"/>
        </authorList>
    </citation>
    <scope>NUCLEOTIDE SEQUENCE [LARGE SCALE GENOMIC DNA]</scope>
    <source>
        <strain evidence="1 2">CECT 4357</strain>
    </source>
</reference>
<accession>A0A0P1FP34</accession>
<dbReference type="Proteomes" id="UP000051587">
    <property type="component" value="Unassembled WGS sequence"/>
</dbReference>
<dbReference type="AlphaFoldDB" id="A0A0P1FP34"/>
<dbReference type="EMBL" id="CYSA01000014">
    <property type="protein sequence ID" value="CUH63905.1"/>
    <property type="molecule type" value="Genomic_DNA"/>
</dbReference>
<gene>
    <name evidence="1" type="ORF">TG4357_00956</name>
</gene>
<evidence type="ECO:0000313" key="2">
    <source>
        <dbReference type="Proteomes" id="UP000051587"/>
    </source>
</evidence>
<dbReference type="RefSeq" id="WP_058261740.1">
    <property type="nucleotide sequence ID" value="NZ_CP051182.1"/>
</dbReference>
<name>A0A0P1FP34_THAGE</name>
<dbReference type="STRING" id="53501.SAMN04488043_1168"/>
<keyword evidence="2" id="KW-1185">Reference proteome</keyword>
<organism evidence="1 2">
    <name type="scientific">Thalassovita gelatinovora</name>
    <name type="common">Thalassobius gelatinovorus</name>
    <dbReference type="NCBI Taxonomy" id="53501"/>
    <lineage>
        <taxon>Bacteria</taxon>
        <taxon>Pseudomonadati</taxon>
        <taxon>Pseudomonadota</taxon>
        <taxon>Alphaproteobacteria</taxon>
        <taxon>Rhodobacterales</taxon>
        <taxon>Roseobacteraceae</taxon>
        <taxon>Thalassovita</taxon>
    </lineage>
</organism>
<evidence type="ECO:0000313" key="1">
    <source>
        <dbReference type="EMBL" id="CUH63905.1"/>
    </source>
</evidence>
<protein>
    <submittedName>
        <fullName evidence="1">Uncharacterized protein</fullName>
    </submittedName>
</protein>